<evidence type="ECO:0000313" key="10">
    <source>
        <dbReference type="Proteomes" id="UP001140949"/>
    </source>
</evidence>
<evidence type="ECO:0000256" key="8">
    <source>
        <dbReference type="SAM" id="Phobius"/>
    </source>
</evidence>
<feature type="transmembrane region" description="Helical" evidence="8">
    <location>
        <begin position="219"/>
        <end position="237"/>
    </location>
</feature>
<dbReference type="PANTHER" id="PTHR31326:SF3">
    <property type="entry name" value="PROTEIN CLT3, CHLOROPLASTIC"/>
    <property type="match status" value="1"/>
</dbReference>
<evidence type="ECO:0000256" key="5">
    <source>
        <dbReference type="ARBA" id="ARBA00022989"/>
    </source>
</evidence>
<sequence length="339" mass="36866">MYSCYHHHHRAPSASVPTPSDRRLRCDPIRPISLSLVRAGATPPSLRSRFPIEPGLLRFDGGRGGLERNFPAVACGSALGERIGGGLETDRRRRAEVAAAAAVTVVLGTGNRVLYKLALVPLKNYPFFLAQLATFGYVVVYFSVLYFRYHAGIVTDEMLSLPKTPFLAVGLLEALAAASGMAAGAVLSGASIPIISQTFLIWQLLLSIVFLGRRYRRNQILGCFLVAVGVVITVASGADAGLSLQSAGLFWTLLMMTSFLFQAADTVLKEVIFLNAAKQLKGGSVDLFVVNSFGSAFQAMILHRHCLYVFYFLYCQSYGGFPSANYQHISKMEQPAFLI</sequence>
<feature type="region of interest" description="Disordered" evidence="7">
    <location>
        <begin position="1"/>
        <end position="22"/>
    </location>
</feature>
<keyword evidence="6 8" id="KW-0472">Membrane</keyword>
<accession>A0AAX6GB67</accession>
<evidence type="ECO:0000256" key="6">
    <source>
        <dbReference type="ARBA" id="ARBA00023136"/>
    </source>
</evidence>
<dbReference type="AlphaFoldDB" id="A0AAX6GB67"/>
<keyword evidence="3" id="KW-0813">Transport</keyword>
<evidence type="ECO:0000256" key="4">
    <source>
        <dbReference type="ARBA" id="ARBA00022692"/>
    </source>
</evidence>
<dbReference type="Pfam" id="PF08627">
    <property type="entry name" value="CRT-like"/>
    <property type="match status" value="1"/>
</dbReference>
<dbReference type="PANTHER" id="PTHR31326">
    <property type="entry name" value="PROTEIN CLT2, CHLOROPLASTIC"/>
    <property type="match status" value="1"/>
</dbReference>
<dbReference type="GO" id="GO:0016020">
    <property type="term" value="C:membrane"/>
    <property type="evidence" value="ECO:0007669"/>
    <property type="project" value="UniProtKB-SubCell"/>
</dbReference>
<evidence type="ECO:0000313" key="9">
    <source>
        <dbReference type="EMBL" id="KAJ6825960.1"/>
    </source>
</evidence>
<reference evidence="9" key="1">
    <citation type="journal article" date="2023" name="GigaByte">
        <title>Genome assembly of the bearded iris, Iris pallida Lam.</title>
        <authorList>
            <person name="Bruccoleri R.E."/>
            <person name="Oakeley E.J."/>
            <person name="Faust A.M.E."/>
            <person name="Altorfer M."/>
            <person name="Dessus-Babus S."/>
            <person name="Burckhardt D."/>
            <person name="Oertli M."/>
            <person name="Naumann U."/>
            <person name="Petersen F."/>
            <person name="Wong J."/>
        </authorList>
    </citation>
    <scope>NUCLEOTIDE SEQUENCE</scope>
    <source>
        <strain evidence="9">GSM-AAB239-AS_SAM_17_03QT</strain>
    </source>
</reference>
<proteinExistence type="inferred from homology"/>
<evidence type="ECO:0000256" key="1">
    <source>
        <dbReference type="ARBA" id="ARBA00004141"/>
    </source>
</evidence>
<keyword evidence="10" id="KW-1185">Reference proteome</keyword>
<evidence type="ECO:0000256" key="7">
    <source>
        <dbReference type="SAM" id="MobiDB-lite"/>
    </source>
</evidence>
<feature type="transmembrane region" description="Helical" evidence="8">
    <location>
        <begin position="127"/>
        <end position="147"/>
    </location>
</feature>
<comment type="subcellular location">
    <subcellularLocation>
        <location evidence="1">Membrane</location>
        <topology evidence="1">Multi-pass membrane protein</topology>
    </subcellularLocation>
</comment>
<evidence type="ECO:0000256" key="2">
    <source>
        <dbReference type="ARBA" id="ARBA00006690"/>
    </source>
</evidence>
<feature type="transmembrane region" description="Helical" evidence="8">
    <location>
        <begin position="194"/>
        <end position="212"/>
    </location>
</feature>
<feature type="transmembrane region" description="Helical" evidence="8">
    <location>
        <begin position="167"/>
        <end position="188"/>
    </location>
</feature>
<name>A0AAX6GB67_IRIPA</name>
<reference evidence="9" key="2">
    <citation type="submission" date="2023-04" db="EMBL/GenBank/DDBJ databases">
        <authorList>
            <person name="Bruccoleri R.E."/>
            <person name="Oakeley E.J."/>
            <person name="Faust A.-M."/>
            <person name="Dessus-Babus S."/>
            <person name="Altorfer M."/>
            <person name="Burckhardt D."/>
            <person name="Oertli M."/>
            <person name="Naumann U."/>
            <person name="Petersen F."/>
            <person name="Wong J."/>
        </authorList>
    </citation>
    <scope>NUCLEOTIDE SEQUENCE</scope>
    <source>
        <strain evidence="9">GSM-AAB239-AS_SAM_17_03QT</strain>
        <tissue evidence="9">Leaf</tissue>
    </source>
</reference>
<comment type="caution">
    <text evidence="9">The sequence shown here is derived from an EMBL/GenBank/DDBJ whole genome shotgun (WGS) entry which is preliminary data.</text>
</comment>
<dbReference type="Proteomes" id="UP001140949">
    <property type="component" value="Unassembled WGS sequence"/>
</dbReference>
<evidence type="ECO:0000256" key="3">
    <source>
        <dbReference type="ARBA" id="ARBA00022448"/>
    </source>
</evidence>
<protein>
    <submittedName>
        <fullName evidence="9">Protein CLT3, chloroplastic-like</fullName>
    </submittedName>
</protein>
<gene>
    <name evidence="9" type="ORF">M6B38_375085</name>
</gene>
<feature type="transmembrane region" description="Helical" evidence="8">
    <location>
        <begin position="249"/>
        <end position="268"/>
    </location>
</feature>
<feature type="compositionally biased region" description="Basic residues" evidence="7">
    <location>
        <begin position="1"/>
        <end position="11"/>
    </location>
</feature>
<keyword evidence="5 8" id="KW-1133">Transmembrane helix</keyword>
<feature type="transmembrane region" description="Helical" evidence="8">
    <location>
        <begin position="97"/>
        <end position="115"/>
    </location>
</feature>
<dbReference type="EMBL" id="JANAVB010021398">
    <property type="protein sequence ID" value="KAJ6825960.1"/>
    <property type="molecule type" value="Genomic_DNA"/>
</dbReference>
<dbReference type="InterPro" id="IPR013936">
    <property type="entry name" value="CRT-like"/>
</dbReference>
<comment type="similarity">
    <text evidence="2">Belongs to the CRT-like transporter family.</text>
</comment>
<keyword evidence="4 8" id="KW-0812">Transmembrane</keyword>
<organism evidence="9 10">
    <name type="scientific">Iris pallida</name>
    <name type="common">Sweet iris</name>
    <dbReference type="NCBI Taxonomy" id="29817"/>
    <lineage>
        <taxon>Eukaryota</taxon>
        <taxon>Viridiplantae</taxon>
        <taxon>Streptophyta</taxon>
        <taxon>Embryophyta</taxon>
        <taxon>Tracheophyta</taxon>
        <taxon>Spermatophyta</taxon>
        <taxon>Magnoliopsida</taxon>
        <taxon>Liliopsida</taxon>
        <taxon>Asparagales</taxon>
        <taxon>Iridaceae</taxon>
        <taxon>Iridoideae</taxon>
        <taxon>Irideae</taxon>
        <taxon>Iris</taxon>
    </lineage>
</organism>